<evidence type="ECO:0000256" key="4">
    <source>
        <dbReference type="ARBA" id="ARBA00022840"/>
    </source>
</evidence>
<evidence type="ECO:0000256" key="5">
    <source>
        <dbReference type="ARBA" id="ARBA00023266"/>
    </source>
</evidence>
<evidence type="ECO:0000256" key="2">
    <source>
        <dbReference type="ARBA" id="ARBA00022741"/>
    </source>
</evidence>
<dbReference type="GO" id="GO:0016260">
    <property type="term" value="P:selenocysteine biosynthetic process"/>
    <property type="evidence" value="ECO:0007669"/>
    <property type="project" value="TreeGrafter"/>
</dbReference>
<evidence type="ECO:0000256" key="3">
    <source>
        <dbReference type="ARBA" id="ARBA00022777"/>
    </source>
</evidence>
<gene>
    <name evidence="8" type="ORF">A2V47_09060</name>
</gene>
<dbReference type="NCBIfam" id="NF002098">
    <property type="entry name" value="PRK00943.1"/>
    <property type="match status" value="1"/>
</dbReference>
<evidence type="ECO:0000259" key="6">
    <source>
        <dbReference type="Pfam" id="PF00586"/>
    </source>
</evidence>
<dbReference type="PANTHER" id="PTHR10256:SF0">
    <property type="entry name" value="INACTIVE SELENIDE, WATER DIKINASE-LIKE PROTEIN-RELATED"/>
    <property type="match status" value="1"/>
</dbReference>
<dbReference type="InterPro" id="IPR004536">
    <property type="entry name" value="SPS/SelD"/>
</dbReference>
<dbReference type="GO" id="GO:0005524">
    <property type="term" value="F:ATP binding"/>
    <property type="evidence" value="ECO:0007669"/>
    <property type="project" value="UniProtKB-KW"/>
</dbReference>
<dbReference type="STRING" id="1797291.A2V47_09060"/>
<dbReference type="Pfam" id="PF02769">
    <property type="entry name" value="AIRS_C"/>
    <property type="match status" value="1"/>
</dbReference>
<evidence type="ECO:0000259" key="7">
    <source>
        <dbReference type="Pfam" id="PF02769"/>
    </source>
</evidence>
<keyword evidence="2" id="KW-0547">Nucleotide-binding</keyword>
<keyword evidence="4" id="KW-0067">ATP-binding</keyword>
<dbReference type="SUPFAM" id="SSF55326">
    <property type="entry name" value="PurM N-terminal domain-like"/>
    <property type="match status" value="1"/>
</dbReference>
<dbReference type="InterPro" id="IPR016188">
    <property type="entry name" value="PurM-like_N"/>
</dbReference>
<sequence length="318" mass="34441">MLKNINVLKNNNLLAGFEKYEDAAVYRLSEDQALIFTLDLITPIVDDPYTFGQIAAANALSDVFAMGANPLMALNIVAFPEDRLDDLGLILKGGAEKVAEAGAILAGGHTIKDKEPKYGLAVVGLIHPQNIIFNDTVREGDLLILTKPLGTGILSTALKGDMAEPTIVKEAILWMTKLNQLSQELLKLTIHGLTDVTGFGLIGHLSEMLTKNNLGAELWINDIPVINGLDKYISLGMIPGGTLKNKEIYSCSVEKKPDITQEQEIILYDSQTSGGLLLSISPEQAEKAKELLFQQGFTSSQIIGKILKVSSGRKIKIT</sequence>
<dbReference type="SUPFAM" id="SSF56042">
    <property type="entry name" value="PurM C-terminal domain-like"/>
    <property type="match status" value="1"/>
</dbReference>
<evidence type="ECO:0000313" key="8">
    <source>
        <dbReference type="EMBL" id="OGD14849.1"/>
    </source>
</evidence>
<dbReference type="PANTHER" id="PTHR10256">
    <property type="entry name" value="SELENIDE, WATER DIKINASE"/>
    <property type="match status" value="1"/>
</dbReference>
<name>A0A1F5A8F2_9BACT</name>
<comment type="caution">
    <text evidence="8">The sequence shown here is derived from an EMBL/GenBank/DDBJ whole genome shotgun (WGS) entry which is preliminary data.</text>
</comment>
<dbReference type="Gene3D" id="3.90.650.10">
    <property type="entry name" value="PurM-like C-terminal domain"/>
    <property type="match status" value="1"/>
</dbReference>
<organism evidence="8 9">
    <name type="scientific">Candidatus Sediminicultor quintus</name>
    <dbReference type="NCBI Taxonomy" id="1797291"/>
    <lineage>
        <taxon>Bacteria</taxon>
        <taxon>Pseudomonadati</taxon>
        <taxon>Atribacterota</taxon>
        <taxon>Candidatus Phoenicimicrobiia</taxon>
        <taxon>Candidatus Pheonicimicrobiales</taxon>
        <taxon>Candidatus Phoenicimicrobiaceae</taxon>
        <taxon>Candidatus Sediminicultor</taxon>
    </lineage>
</organism>
<dbReference type="InterPro" id="IPR010918">
    <property type="entry name" value="PurM-like_C_dom"/>
</dbReference>
<dbReference type="Pfam" id="PF00586">
    <property type="entry name" value="AIRS"/>
    <property type="match status" value="1"/>
</dbReference>
<dbReference type="GO" id="GO:0004756">
    <property type="term" value="F:selenide, water dikinase activity"/>
    <property type="evidence" value="ECO:0007669"/>
    <property type="project" value="TreeGrafter"/>
</dbReference>
<dbReference type="Gene3D" id="3.30.1330.10">
    <property type="entry name" value="PurM-like, N-terminal domain"/>
    <property type="match status" value="1"/>
</dbReference>
<dbReference type="InterPro" id="IPR036921">
    <property type="entry name" value="PurM-like_N_sf"/>
</dbReference>
<reference evidence="8 9" key="1">
    <citation type="journal article" date="2016" name="Nat. Commun.">
        <title>Thousands of microbial genomes shed light on interconnected biogeochemical processes in an aquifer system.</title>
        <authorList>
            <person name="Anantharaman K."/>
            <person name="Brown C.T."/>
            <person name="Hug L.A."/>
            <person name="Sharon I."/>
            <person name="Castelle C.J."/>
            <person name="Probst A.J."/>
            <person name="Thomas B.C."/>
            <person name="Singh A."/>
            <person name="Wilkins M.J."/>
            <person name="Karaoz U."/>
            <person name="Brodie E.L."/>
            <person name="Williams K.H."/>
            <person name="Hubbard S.S."/>
            <person name="Banfield J.F."/>
        </authorList>
    </citation>
    <scope>NUCLEOTIDE SEQUENCE [LARGE SCALE GENOMIC DNA]</scope>
</reference>
<feature type="domain" description="PurM-like C-terminal" evidence="7">
    <location>
        <begin position="138"/>
        <end position="310"/>
    </location>
</feature>
<dbReference type="EMBL" id="MEYH01000073">
    <property type="protein sequence ID" value="OGD14849.1"/>
    <property type="molecule type" value="Genomic_DNA"/>
</dbReference>
<dbReference type="AlphaFoldDB" id="A0A1F5A8F2"/>
<dbReference type="GO" id="GO:0005737">
    <property type="term" value="C:cytoplasm"/>
    <property type="evidence" value="ECO:0007669"/>
    <property type="project" value="TreeGrafter"/>
</dbReference>
<feature type="domain" description="PurM-like N-terminal" evidence="6">
    <location>
        <begin position="21"/>
        <end position="126"/>
    </location>
</feature>
<evidence type="ECO:0000313" key="9">
    <source>
        <dbReference type="Proteomes" id="UP000177701"/>
    </source>
</evidence>
<dbReference type="Proteomes" id="UP000177701">
    <property type="component" value="Unassembled WGS sequence"/>
</dbReference>
<dbReference type="CDD" id="cd02195">
    <property type="entry name" value="SelD"/>
    <property type="match status" value="1"/>
</dbReference>
<proteinExistence type="predicted"/>
<evidence type="ECO:0000256" key="1">
    <source>
        <dbReference type="ARBA" id="ARBA00022679"/>
    </source>
</evidence>
<dbReference type="PIRSF" id="PIRSF036407">
    <property type="entry name" value="Selenphspht_syn"/>
    <property type="match status" value="1"/>
</dbReference>
<accession>A0A1F5A8F2</accession>
<dbReference type="InterPro" id="IPR036676">
    <property type="entry name" value="PurM-like_C_sf"/>
</dbReference>
<dbReference type="NCBIfam" id="TIGR00476">
    <property type="entry name" value="selD"/>
    <property type="match status" value="1"/>
</dbReference>
<protein>
    <submittedName>
        <fullName evidence="8">Selenide, water dikinase SelD</fullName>
    </submittedName>
</protein>
<keyword evidence="1" id="KW-0808">Transferase</keyword>
<keyword evidence="5" id="KW-0711">Selenium</keyword>
<keyword evidence="3 8" id="KW-0418">Kinase</keyword>